<evidence type="ECO:0000256" key="3">
    <source>
        <dbReference type="ARBA" id="ARBA00022806"/>
    </source>
</evidence>
<dbReference type="Proteomes" id="UP000594030">
    <property type="component" value="Segment"/>
</dbReference>
<dbReference type="PROSITE" id="PS51194">
    <property type="entry name" value="HELICASE_CTER"/>
    <property type="match status" value="1"/>
</dbReference>
<evidence type="ECO:0000259" key="5">
    <source>
        <dbReference type="PROSITE" id="PS51192"/>
    </source>
</evidence>
<dbReference type="RefSeq" id="YP_010111178.1">
    <property type="nucleotide sequence ID" value="NC_055878.1"/>
</dbReference>
<keyword evidence="8" id="KW-1185">Reference proteome</keyword>
<dbReference type="InterPro" id="IPR001650">
    <property type="entry name" value="Helicase_C-like"/>
</dbReference>
<dbReference type="InterPro" id="IPR014001">
    <property type="entry name" value="Helicase_ATP-bd"/>
</dbReference>
<keyword evidence="1" id="KW-0547">Nucleotide-binding</keyword>
<dbReference type="PANTHER" id="PTHR11274:SF0">
    <property type="entry name" value="GENERAL TRANSCRIPTION AND DNA REPAIR FACTOR IIH HELICASE SUBUNIT XPB"/>
    <property type="match status" value="1"/>
</dbReference>
<dbReference type="Gene3D" id="3.40.50.300">
    <property type="entry name" value="P-loop containing nucleotide triphosphate hydrolases"/>
    <property type="match status" value="2"/>
</dbReference>
<evidence type="ECO:0000256" key="2">
    <source>
        <dbReference type="ARBA" id="ARBA00022801"/>
    </source>
</evidence>
<proteinExistence type="predicted"/>
<feature type="domain" description="Helicase ATP-binding" evidence="5">
    <location>
        <begin position="11"/>
        <end position="143"/>
    </location>
</feature>
<dbReference type="Pfam" id="PF00271">
    <property type="entry name" value="Helicase_C"/>
    <property type="match status" value="1"/>
</dbReference>
<keyword evidence="3" id="KW-0347">Helicase</keyword>
<dbReference type="InterPro" id="IPR027417">
    <property type="entry name" value="P-loop_NTPase"/>
</dbReference>
<reference evidence="7 8" key="1">
    <citation type="submission" date="2020-07" db="EMBL/GenBank/DDBJ databases">
        <title>Taxonomic proposal: Crassvirales, a new order of highly abundant and diverse bacterial viruses.</title>
        <authorList>
            <person name="Shkoporov A.N."/>
            <person name="Stockdale S.R."/>
            <person name="Guerin E."/>
            <person name="Ross R.P."/>
            <person name="Hill C."/>
        </authorList>
    </citation>
    <scope>NUCLEOTIDE SEQUENCE [LARGE SCALE GENOMIC DNA]</scope>
</reference>
<protein>
    <submittedName>
        <fullName evidence="7">Putative HKD family nuclease</fullName>
    </submittedName>
</protein>
<dbReference type="PROSITE" id="PS51192">
    <property type="entry name" value="HELICASE_ATP_BIND_1"/>
    <property type="match status" value="1"/>
</dbReference>
<accession>A0A7M1S143</accession>
<feature type="domain" description="Helicase C-terminal" evidence="6">
    <location>
        <begin position="261"/>
        <end position="391"/>
    </location>
</feature>
<dbReference type="EMBL" id="MT774385">
    <property type="protein sequence ID" value="QOR59020.1"/>
    <property type="molecule type" value="Genomic_DNA"/>
</dbReference>
<evidence type="ECO:0000259" key="6">
    <source>
        <dbReference type="PROSITE" id="PS51194"/>
    </source>
</evidence>
<keyword evidence="4" id="KW-0067">ATP-binding</keyword>
<dbReference type="GeneID" id="65129512"/>
<dbReference type="KEGG" id="vg:65129512"/>
<sequence length="391" mass="45410">MTRDELQQQVAGWIEECNRIMLAWPTSVGKSRGFIAIQSRLGTPKTYIVVSEKAHIENWEEEYRKCGREDLLANTIIFCYASLKNYVDTEVDLLGLDEVHHSSELRISFLKTIKASKIVAMSATTNFDVSYTLKAAFGAFKESAIPLTFAIEQGWIQKPQIVLVPLTLRDDERTEVYTYNRKPIKKSITCDYPDRFRFIKQPNTELNVRCTELEKYSIHEERVKYFSKLFLEDPSNKTTSFMLKRAGLERKNYLSSLKTMYIKDFLSHKELEGKRYICFCGSIEQAEALSKNVIHSKISHPERVLADFKEGKINELFAVSMLKEGVNIPNIHACIITQLDSKERDFVQKAGRALRNPDDPMVFVFFFRDTRDEEYLKVALKNLDDKYIQWI</sequence>
<keyword evidence="2" id="KW-0378">Hydrolase</keyword>
<evidence type="ECO:0000256" key="1">
    <source>
        <dbReference type="ARBA" id="ARBA00022741"/>
    </source>
</evidence>
<dbReference type="GO" id="GO:0004386">
    <property type="term" value="F:helicase activity"/>
    <property type="evidence" value="ECO:0007669"/>
    <property type="project" value="UniProtKB-KW"/>
</dbReference>
<dbReference type="PANTHER" id="PTHR11274">
    <property type="entry name" value="RAD25/XP-B DNA REPAIR HELICASE"/>
    <property type="match status" value="1"/>
</dbReference>
<dbReference type="GO" id="GO:0016787">
    <property type="term" value="F:hydrolase activity"/>
    <property type="evidence" value="ECO:0007669"/>
    <property type="project" value="UniProtKB-KW"/>
</dbReference>
<dbReference type="InterPro" id="IPR050615">
    <property type="entry name" value="ATP-dep_DNA_Helicase"/>
</dbReference>
<dbReference type="SUPFAM" id="SSF52540">
    <property type="entry name" value="P-loop containing nucleoside triphosphate hydrolases"/>
    <property type="match status" value="1"/>
</dbReference>
<dbReference type="SMART" id="SM00490">
    <property type="entry name" value="HELICc"/>
    <property type="match status" value="1"/>
</dbReference>
<evidence type="ECO:0000256" key="4">
    <source>
        <dbReference type="ARBA" id="ARBA00022840"/>
    </source>
</evidence>
<evidence type="ECO:0000313" key="7">
    <source>
        <dbReference type="EMBL" id="QOR59020.1"/>
    </source>
</evidence>
<name>A0A7M1S143_9CAUD</name>
<dbReference type="GO" id="GO:0005524">
    <property type="term" value="F:ATP binding"/>
    <property type="evidence" value="ECO:0007669"/>
    <property type="project" value="UniProtKB-KW"/>
</dbReference>
<evidence type="ECO:0000313" key="8">
    <source>
        <dbReference type="Proteomes" id="UP000594030"/>
    </source>
</evidence>
<organism evidence="7 8">
    <name type="scientific">uncultured phage cr108_1</name>
    <dbReference type="NCBI Taxonomy" id="2772069"/>
    <lineage>
        <taxon>Viruses</taxon>
        <taxon>Duplodnaviria</taxon>
        <taxon>Heunggongvirae</taxon>
        <taxon>Uroviricota</taxon>
        <taxon>Caudoviricetes</taxon>
        <taxon>Crassvirales</taxon>
        <taxon>Steigviridae</taxon>
        <taxon>Asinivirinae</taxon>
        <taxon>Pipoluvirus</taxon>
        <taxon>Pipoluvirus rarus</taxon>
    </lineage>
</organism>